<dbReference type="GO" id="GO:0046983">
    <property type="term" value="F:protein dimerization activity"/>
    <property type="evidence" value="ECO:0007669"/>
    <property type="project" value="InterPro"/>
</dbReference>
<dbReference type="EMBL" id="JH126401">
    <property type="protein sequence ID" value="EGX92641.1"/>
    <property type="molecule type" value="Genomic_DNA"/>
</dbReference>
<dbReference type="SMART" id="SM00353">
    <property type="entry name" value="HLH"/>
    <property type="match status" value="1"/>
</dbReference>
<feature type="compositionally biased region" description="Polar residues" evidence="1">
    <location>
        <begin position="116"/>
        <end position="127"/>
    </location>
</feature>
<dbReference type="VEuPathDB" id="FungiDB:CCM_04014"/>
<dbReference type="Gene3D" id="4.10.280.10">
    <property type="entry name" value="Helix-loop-helix DNA-binding domain"/>
    <property type="match status" value="1"/>
</dbReference>
<dbReference type="PROSITE" id="PS50888">
    <property type="entry name" value="BHLH"/>
    <property type="match status" value="1"/>
</dbReference>
<organism evidence="3 4">
    <name type="scientific">Cordyceps militaris (strain CM01)</name>
    <name type="common">Caterpillar fungus</name>
    <dbReference type="NCBI Taxonomy" id="983644"/>
    <lineage>
        <taxon>Eukaryota</taxon>
        <taxon>Fungi</taxon>
        <taxon>Dikarya</taxon>
        <taxon>Ascomycota</taxon>
        <taxon>Pezizomycotina</taxon>
        <taxon>Sordariomycetes</taxon>
        <taxon>Hypocreomycetidae</taxon>
        <taxon>Hypocreales</taxon>
        <taxon>Cordycipitaceae</taxon>
        <taxon>Cordyceps</taxon>
    </lineage>
</organism>
<dbReference type="AlphaFoldDB" id="G3JDG6"/>
<dbReference type="InterPro" id="IPR036638">
    <property type="entry name" value="HLH_DNA-bd_sf"/>
</dbReference>
<feature type="region of interest" description="Disordered" evidence="1">
    <location>
        <begin position="84"/>
        <end position="139"/>
    </location>
</feature>
<feature type="region of interest" description="Disordered" evidence="1">
    <location>
        <begin position="263"/>
        <end position="294"/>
    </location>
</feature>
<reference evidence="3 4" key="1">
    <citation type="journal article" date="2011" name="Genome Biol.">
        <title>Genome sequence of the insect pathogenic fungus Cordyceps militaris, a valued traditional Chinese medicine.</title>
        <authorList>
            <person name="Zheng P."/>
            <person name="Xia Y."/>
            <person name="Xiao G."/>
            <person name="Xiong C."/>
            <person name="Hu X."/>
            <person name="Zhang S."/>
            <person name="Zheng H."/>
            <person name="Huang Y."/>
            <person name="Zhou Y."/>
            <person name="Wang S."/>
            <person name="Zhao G.P."/>
            <person name="Liu X."/>
            <person name="St Leger R.J."/>
            <person name="Wang C."/>
        </authorList>
    </citation>
    <scope>NUCLEOTIDE SEQUENCE [LARGE SCALE GENOMIC DNA]</scope>
    <source>
        <strain evidence="3 4">CM01</strain>
    </source>
</reference>
<dbReference type="SUPFAM" id="SSF47459">
    <property type="entry name" value="HLH, helix-loop-helix DNA-binding domain"/>
    <property type="match status" value="1"/>
</dbReference>
<evidence type="ECO:0000256" key="1">
    <source>
        <dbReference type="SAM" id="MobiDB-lite"/>
    </source>
</evidence>
<dbReference type="InParanoid" id="G3JDG6"/>
<feature type="region of interest" description="Disordered" evidence="1">
    <location>
        <begin position="375"/>
        <end position="426"/>
    </location>
</feature>
<proteinExistence type="predicted"/>
<feature type="region of interest" description="Disordered" evidence="1">
    <location>
        <begin position="313"/>
        <end position="352"/>
    </location>
</feature>
<dbReference type="OrthoDB" id="2133190at2759"/>
<dbReference type="STRING" id="983644.G3JDG6"/>
<dbReference type="InterPro" id="IPR011598">
    <property type="entry name" value="bHLH_dom"/>
</dbReference>
<feature type="compositionally biased region" description="Low complexity" evidence="1">
    <location>
        <begin position="375"/>
        <end position="411"/>
    </location>
</feature>
<accession>G3JDG6</accession>
<sequence length="538" mass="56305">MSLQLYPAPSLLLNTPFCGHNNCTHLGLASPVQAEHFSTAFTSSMDNTAPLRHNLNGTTSRAAINKQSTSPSPGVQSASIVMTASPYHDPSPSASSNLTLSSDASQERESKRPRTIRSQSGAVSGASTDGGDATEHHSLHGAHDHLNMHYSQNPGMVSQSRYVKMASLLNAAVPTTPAMPTDTYPVMGAPYWSSSSLTTEVMDKPTSGNSDANNTLGGPGQLPGGAQSQMYGNGAAWAGHNMPMPMNPIPQYVPRRMTNGTWESELPHHQHSHQQMLPDGSLASPYESSAGASNPSQLYGDCSIVNGPSHRIVTSNGYEAPNGLSTPTASHHPPGAASGWPQSAFHGPGGSMAGSRLAMAGLSKDMKPKILASSAANALRRSPVQQRATTPTKTAKGAAGAAATATSATGAAAGGGDRTTHNDVERKYRTNLKDRIAELRAAVPALQAQHDAESDGTTSNAAPKVSKGTVLSKATEYIQQLEQANRVMMSEHEQLMDRLHTLEAMLQNGGGGGGRGLPPQQQYAPNHGMAMFDPRGFS</sequence>
<feature type="compositionally biased region" description="Polar residues" evidence="1">
    <location>
        <begin position="206"/>
        <end position="215"/>
    </location>
</feature>
<feature type="compositionally biased region" description="Polar residues" evidence="1">
    <location>
        <begin position="313"/>
        <end position="329"/>
    </location>
</feature>
<feature type="region of interest" description="Disordered" evidence="1">
    <location>
        <begin position="447"/>
        <end position="467"/>
    </location>
</feature>
<feature type="domain" description="BHLH" evidence="2">
    <location>
        <begin position="416"/>
        <end position="481"/>
    </location>
</feature>
<keyword evidence="4" id="KW-1185">Reference proteome</keyword>
<dbReference type="OMA" id="DRTTHND"/>
<dbReference type="InterPro" id="IPR052099">
    <property type="entry name" value="Regulatory_TF_Diverse"/>
</dbReference>
<dbReference type="GeneID" id="18166037"/>
<dbReference type="eggNOG" id="KOG2588">
    <property type="taxonomic scope" value="Eukaryota"/>
</dbReference>
<dbReference type="KEGG" id="cmt:CCM_04014"/>
<dbReference type="HOGENOM" id="CLU_495186_0_0_1"/>
<name>G3JDG6_CORMM</name>
<dbReference type="RefSeq" id="XP_006669225.1">
    <property type="nucleotide sequence ID" value="XM_006669162.1"/>
</dbReference>
<dbReference type="PANTHER" id="PTHR47336:SF2">
    <property type="entry name" value="TRANSCRIPTION FACTOR HMS1-RELATED"/>
    <property type="match status" value="1"/>
</dbReference>
<evidence type="ECO:0000313" key="3">
    <source>
        <dbReference type="EMBL" id="EGX92641.1"/>
    </source>
</evidence>
<evidence type="ECO:0000313" key="4">
    <source>
        <dbReference type="Proteomes" id="UP000001610"/>
    </source>
</evidence>
<feature type="compositionally biased region" description="Low complexity" evidence="1">
    <location>
        <begin position="90"/>
        <end position="104"/>
    </location>
</feature>
<dbReference type="Proteomes" id="UP000001610">
    <property type="component" value="Unassembled WGS sequence"/>
</dbReference>
<dbReference type="Pfam" id="PF00010">
    <property type="entry name" value="HLH"/>
    <property type="match status" value="1"/>
</dbReference>
<protein>
    <submittedName>
        <fullName evidence="3">Membrane-tethered transcription factor (Predicted)</fullName>
    </submittedName>
</protein>
<gene>
    <name evidence="3" type="ORF">CCM_04014</name>
</gene>
<feature type="region of interest" description="Disordered" evidence="1">
    <location>
        <begin position="509"/>
        <end position="538"/>
    </location>
</feature>
<evidence type="ECO:0000259" key="2">
    <source>
        <dbReference type="PROSITE" id="PS50888"/>
    </source>
</evidence>
<dbReference type="PANTHER" id="PTHR47336">
    <property type="entry name" value="TRANSCRIPTION FACTOR HMS1-RELATED"/>
    <property type="match status" value="1"/>
</dbReference>
<feature type="region of interest" description="Disordered" evidence="1">
    <location>
        <begin position="199"/>
        <end position="231"/>
    </location>
</feature>